<evidence type="ECO:0000256" key="1">
    <source>
        <dbReference type="SAM" id="MobiDB-lite"/>
    </source>
</evidence>
<keyword evidence="4" id="KW-1185">Reference proteome</keyword>
<sequence length="667" mass="75260">MGTKPHVESVIARLMSLDEQQPLHPIRKQQSVLSENYILKTASIGLRERSLFSIGNSRRVCNRQQKGIKDTSELQISKDQHDTQSVNDKSANLSTKKLQTEILKLLPGPRSKNEEIFSKKSKSHAPGNVLKSVQKVENDALAGHCGELGLGHLNDFLKSQLEILEKSYHSSRMISALKSNSTINKTDFRHIRSYLHPRPGYRDRGESLKAENGKLHNGVIYEEQVSNDMESPGQGFSACKGTMNTSLQLSEFEVTSETISNARHLRLDDSEKIAQKDSLGSRGSRGYEKIQPSQGVNLCNDCTISRSATTSELSSCNFSGLGLNNNNPEAYSKVIQDAIENSSDKENRCQDVEHVARVSRLSNSHVASLSTVETKLANLGISSIINKDKNSEQNPGIFSVIDAHYCDGWEAFTQQELSEEEFHKPLNGVNQYSPDSVLSPHEIENSSTSECFESVATGFDSLSESEETASEGSEIAVTSDEDMKKESDDLCQNGGILQWSFGYEESRDFSYLLDVLDEADFDHVDLVNFSKTFNSQEYAVSPLVFEALEKKYSKQTLWRKSERKLLFDRINSGLKEIITIPHIDFDKYTMPVRRRLSTTLNRNEVEEELWQYLISQDKEKNEDLSGKVIEKEMKWFELEEDVNIIVKELESFLFDELAIELVCRDDE</sequence>
<name>A0A8S0V9Z5_OLEEU</name>
<dbReference type="InterPro" id="IPR025486">
    <property type="entry name" value="DUF4378"/>
</dbReference>
<feature type="domain" description="DUF4378" evidence="2">
    <location>
        <begin position="508"/>
        <end position="658"/>
    </location>
</feature>
<dbReference type="Gramene" id="OE9A060323T3">
    <property type="protein sequence ID" value="OE9A060323C3"/>
    <property type="gene ID" value="OE9A060323"/>
</dbReference>
<protein>
    <recommendedName>
        <fullName evidence="2">DUF4378 domain-containing protein</fullName>
    </recommendedName>
</protein>
<dbReference type="Gramene" id="OE9A060323T1">
    <property type="protein sequence ID" value="OE9A060323C1"/>
    <property type="gene ID" value="OE9A060323"/>
</dbReference>
<dbReference type="Gramene" id="OE9A060323T2">
    <property type="protein sequence ID" value="OE9A060323C2"/>
    <property type="gene ID" value="OE9A060323"/>
</dbReference>
<dbReference type="AlphaFoldDB" id="A0A8S0V9Z5"/>
<accession>A0A8S0V9Z5</accession>
<dbReference type="PANTHER" id="PTHR46836:SF7">
    <property type="entry name" value="PHOSPHATIDYLINOSITOL N-ACETYGLUCOSAMINLYTRANSFERASE SUBUNIT P-LIKE PROTEIN"/>
    <property type="match status" value="1"/>
</dbReference>
<feature type="region of interest" description="Disordered" evidence="1">
    <location>
        <begin position="462"/>
        <end position="484"/>
    </location>
</feature>
<feature type="region of interest" description="Disordered" evidence="1">
    <location>
        <begin position="71"/>
        <end position="91"/>
    </location>
</feature>
<gene>
    <name evidence="3" type="ORF">OLEA9_A060323</name>
</gene>
<organism evidence="3 4">
    <name type="scientific">Olea europaea subsp. europaea</name>
    <dbReference type="NCBI Taxonomy" id="158383"/>
    <lineage>
        <taxon>Eukaryota</taxon>
        <taxon>Viridiplantae</taxon>
        <taxon>Streptophyta</taxon>
        <taxon>Embryophyta</taxon>
        <taxon>Tracheophyta</taxon>
        <taxon>Spermatophyta</taxon>
        <taxon>Magnoliopsida</taxon>
        <taxon>eudicotyledons</taxon>
        <taxon>Gunneridae</taxon>
        <taxon>Pentapetalae</taxon>
        <taxon>asterids</taxon>
        <taxon>lamiids</taxon>
        <taxon>Lamiales</taxon>
        <taxon>Oleaceae</taxon>
        <taxon>Oleeae</taxon>
        <taxon>Olea</taxon>
    </lineage>
</organism>
<dbReference type="OrthoDB" id="1584003at2759"/>
<dbReference type="Proteomes" id="UP000594638">
    <property type="component" value="Unassembled WGS sequence"/>
</dbReference>
<proteinExistence type="predicted"/>
<comment type="caution">
    <text evidence="3">The sequence shown here is derived from an EMBL/GenBank/DDBJ whole genome shotgun (WGS) entry which is preliminary data.</text>
</comment>
<evidence type="ECO:0000313" key="4">
    <source>
        <dbReference type="Proteomes" id="UP000594638"/>
    </source>
</evidence>
<feature type="compositionally biased region" description="Basic and acidic residues" evidence="1">
    <location>
        <begin position="71"/>
        <end position="82"/>
    </location>
</feature>
<dbReference type="EMBL" id="CACTIH010009188">
    <property type="protein sequence ID" value="CAA3027059.1"/>
    <property type="molecule type" value="Genomic_DNA"/>
</dbReference>
<dbReference type="Pfam" id="PF14309">
    <property type="entry name" value="DUF4378"/>
    <property type="match status" value="1"/>
</dbReference>
<evidence type="ECO:0000259" key="2">
    <source>
        <dbReference type="Pfam" id="PF14309"/>
    </source>
</evidence>
<evidence type="ECO:0000313" key="3">
    <source>
        <dbReference type="EMBL" id="CAA3027059.1"/>
    </source>
</evidence>
<dbReference type="PANTHER" id="PTHR46836">
    <property type="entry name" value="AFADIN"/>
    <property type="match status" value="1"/>
</dbReference>
<reference evidence="3 4" key="1">
    <citation type="submission" date="2019-12" db="EMBL/GenBank/DDBJ databases">
        <authorList>
            <person name="Alioto T."/>
            <person name="Alioto T."/>
            <person name="Gomez Garrido J."/>
        </authorList>
    </citation>
    <scope>NUCLEOTIDE SEQUENCE [LARGE SCALE GENOMIC DNA]</scope>
</reference>